<dbReference type="Proteomes" id="UP001055025">
    <property type="component" value="Unassembled WGS sequence"/>
</dbReference>
<accession>A0AAV5B353</accession>
<name>A0AAV5B353_9ACTN</name>
<proteinExistence type="predicted"/>
<evidence type="ECO:0000313" key="2">
    <source>
        <dbReference type="Proteomes" id="UP001055025"/>
    </source>
</evidence>
<reference evidence="1" key="1">
    <citation type="journal article" date="2022" name="Int. J. Syst. Evol. Microbiol.">
        <title>Granulimonas faecalis gen. nov., sp. nov., and Leptogranulimonas caecicola gen. nov., sp. nov., novel lactate-producing Atopobiaceae bacteria isolated from mouse intestines, and an emended description of the family Atopobiaceae.</title>
        <authorList>
            <person name="Morinaga K."/>
            <person name="Kusada H."/>
            <person name="Sakamoto S."/>
            <person name="Murakami T."/>
            <person name="Toyoda A."/>
            <person name="Mori H."/>
            <person name="Meng X.Y."/>
            <person name="Takashino M."/>
            <person name="Murotomi K."/>
            <person name="Tamaki H."/>
        </authorList>
    </citation>
    <scope>NUCLEOTIDE SEQUENCE</scope>
    <source>
        <strain evidence="1">OPF53</strain>
    </source>
</reference>
<sequence>MDRSRRNLLTSLLAAYNADPGSPTGRVAAYLLEHFGSLSQISSRDVMAAADVTRPELRSAVTALGLADFADVARCGGEWPLFRDYFLAYMASGGDAGRLRSEIDRLYDSVDAAMDTPMAASLVSSLHGARSVTVLTADSSAAALGEFQRAMVMEGRLVRLVSESDPKEALLASLGPADLLVAVSTSGGSVKRCLDLLEGCEAWKVLVSACDDELVQTPFDDALLIGHAMAEGEPLHRVFATYGVAYLFDRIFAEYAGERGPERGRAGAE</sequence>
<comment type="caution">
    <text evidence="1">The sequence shown here is derived from an EMBL/GenBank/DDBJ whole genome shotgun (WGS) entry which is preliminary data.</text>
</comment>
<keyword evidence="2" id="KW-1185">Reference proteome</keyword>
<evidence type="ECO:0000313" key="1">
    <source>
        <dbReference type="EMBL" id="GJM56015.1"/>
    </source>
</evidence>
<organism evidence="1 2">
    <name type="scientific">Granulimonas faecalis</name>
    <dbReference type="NCBI Taxonomy" id="2894155"/>
    <lineage>
        <taxon>Bacteria</taxon>
        <taxon>Bacillati</taxon>
        <taxon>Actinomycetota</taxon>
        <taxon>Coriobacteriia</taxon>
        <taxon>Coriobacteriales</taxon>
        <taxon>Kribbibacteriaceae</taxon>
        <taxon>Granulimonas</taxon>
    </lineage>
</organism>
<evidence type="ECO:0008006" key="3">
    <source>
        <dbReference type="Google" id="ProtNLM"/>
    </source>
</evidence>
<dbReference type="Gene3D" id="3.40.50.10490">
    <property type="entry name" value="Glucose-6-phosphate isomerase like protein, domain 1"/>
    <property type="match status" value="1"/>
</dbReference>
<dbReference type="EMBL" id="BQKC01000001">
    <property type="protein sequence ID" value="GJM56015.1"/>
    <property type="molecule type" value="Genomic_DNA"/>
</dbReference>
<protein>
    <recommendedName>
        <fullName evidence="3">MurR/RpiR family transcriptional regulator</fullName>
    </recommendedName>
</protein>
<gene>
    <name evidence="1" type="ORF">ATOP_16700</name>
</gene>
<dbReference type="RefSeq" id="WP_135978441.1">
    <property type="nucleotide sequence ID" value="NZ_BQKC01000001.1"/>
</dbReference>
<dbReference type="AlphaFoldDB" id="A0AAV5B353"/>